<feature type="region of interest" description="Disordered" evidence="1">
    <location>
        <begin position="116"/>
        <end position="150"/>
    </location>
</feature>
<name>W7MI60_GIBM7</name>
<proteinExistence type="predicted"/>
<dbReference type="GeneID" id="30073526"/>
<keyword evidence="3" id="KW-1185">Reference proteome</keyword>
<dbReference type="AlphaFoldDB" id="W7MI60"/>
<accession>W7MI60</accession>
<gene>
    <name evidence="2" type="ORF">FVEG_16650</name>
</gene>
<evidence type="ECO:0000256" key="1">
    <source>
        <dbReference type="SAM" id="MobiDB-lite"/>
    </source>
</evidence>
<dbReference type="Proteomes" id="UP000009096">
    <property type="component" value="Chromosome 1"/>
</dbReference>
<dbReference type="RefSeq" id="XP_018756742.1">
    <property type="nucleotide sequence ID" value="XM_018905888.1"/>
</dbReference>
<organism evidence="2 3">
    <name type="scientific">Gibberella moniliformis (strain M3125 / FGSC 7600)</name>
    <name type="common">Maize ear and stalk rot fungus</name>
    <name type="synonym">Fusarium verticillioides</name>
    <dbReference type="NCBI Taxonomy" id="334819"/>
    <lineage>
        <taxon>Eukaryota</taxon>
        <taxon>Fungi</taxon>
        <taxon>Dikarya</taxon>
        <taxon>Ascomycota</taxon>
        <taxon>Pezizomycotina</taxon>
        <taxon>Sordariomycetes</taxon>
        <taxon>Hypocreomycetidae</taxon>
        <taxon>Hypocreales</taxon>
        <taxon>Nectriaceae</taxon>
        <taxon>Fusarium</taxon>
        <taxon>Fusarium fujikuroi species complex</taxon>
    </lineage>
</organism>
<reference evidence="2 3" key="1">
    <citation type="journal article" date="2010" name="Nature">
        <title>Comparative genomics reveals mobile pathogenicity chromosomes in Fusarium.</title>
        <authorList>
            <person name="Ma L.J."/>
            <person name="van der Does H.C."/>
            <person name="Borkovich K.A."/>
            <person name="Coleman J.J."/>
            <person name="Daboussi M.J."/>
            <person name="Di Pietro A."/>
            <person name="Dufresne M."/>
            <person name="Freitag M."/>
            <person name="Grabherr M."/>
            <person name="Henrissat B."/>
            <person name="Houterman P.M."/>
            <person name="Kang S."/>
            <person name="Shim W.B."/>
            <person name="Woloshuk C."/>
            <person name="Xie X."/>
            <person name="Xu J.R."/>
            <person name="Antoniw J."/>
            <person name="Baker S.E."/>
            <person name="Bluhm B.H."/>
            <person name="Breakspear A."/>
            <person name="Brown D.W."/>
            <person name="Butchko R.A."/>
            <person name="Chapman S."/>
            <person name="Coulson R."/>
            <person name="Coutinho P.M."/>
            <person name="Danchin E.G."/>
            <person name="Diener A."/>
            <person name="Gale L.R."/>
            <person name="Gardiner D.M."/>
            <person name="Goff S."/>
            <person name="Hammond-Kosack K.E."/>
            <person name="Hilburn K."/>
            <person name="Hua-Van A."/>
            <person name="Jonkers W."/>
            <person name="Kazan K."/>
            <person name="Kodira C.D."/>
            <person name="Koehrsen M."/>
            <person name="Kumar L."/>
            <person name="Lee Y.H."/>
            <person name="Li L."/>
            <person name="Manners J.M."/>
            <person name="Miranda-Saavedra D."/>
            <person name="Mukherjee M."/>
            <person name="Park G."/>
            <person name="Park J."/>
            <person name="Park S.Y."/>
            <person name="Proctor R.H."/>
            <person name="Regev A."/>
            <person name="Ruiz-Roldan M.C."/>
            <person name="Sain D."/>
            <person name="Sakthikumar S."/>
            <person name="Sykes S."/>
            <person name="Schwartz D.C."/>
            <person name="Turgeon B.G."/>
            <person name="Wapinski I."/>
            <person name="Yoder O."/>
            <person name="Young S."/>
            <person name="Zeng Q."/>
            <person name="Zhou S."/>
            <person name="Galagan J."/>
            <person name="Cuomo C.A."/>
            <person name="Kistler H.C."/>
            <person name="Rep M."/>
        </authorList>
    </citation>
    <scope>NUCLEOTIDE SEQUENCE [LARGE SCALE GENOMIC DNA]</scope>
    <source>
        <strain evidence="3">M3125 / FGSC 7600</strain>
    </source>
</reference>
<dbReference type="EMBL" id="CM000578">
    <property type="protein sequence ID" value="EWG50551.1"/>
    <property type="molecule type" value="Genomic_DNA"/>
</dbReference>
<evidence type="ECO:0000313" key="3">
    <source>
        <dbReference type="Proteomes" id="UP000009096"/>
    </source>
</evidence>
<evidence type="ECO:0000313" key="2">
    <source>
        <dbReference type="EMBL" id="EWG50551.1"/>
    </source>
</evidence>
<feature type="region of interest" description="Disordered" evidence="1">
    <location>
        <begin position="40"/>
        <end position="62"/>
    </location>
</feature>
<feature type="compositionally biased region" description="Polar residues" evidence="1">
    <location>
        <begin position="40"/>
        <end position="54"/>
    </location>
</feature>
<feature type="compositionally biased region" description="Basic and acidic residues" evidence="1">
    <location>
        <begin position="116"/>
        <end position="142"/>
    </location>
</feature>
<dbReference type="KEGG" id="fvr:FVEG_16650"/>
<dbReference type="EMBL" id="DS022254">
    <property type="protein sequence ID" value="EWG50551.1"/>
    <property type="molecule type" value="Genomic_DNA"/>
</dbReference>
<sequence length="150" mass="16466">MSPSSQMAPGPPSSKPGIFQPISSTHRCYSFCSAAEDTVNRQARSHPSQPSQPKRCQDMSDKARKCSVLARLRGPSSVMPKKASLLASGGLMLRNCVDDEPSQDAFRDNLIYNFVERDDHTSGGGDDGNRRRVLESEERSGWRSEQGPNP</sequence>
<protein>
    <submittedName>
        <fullName evidence="2">Uncharacterized protein</fullName>
    </submittedName>
</protein>
<dbReference type="VEuPathDB" id="FungiDB:FVEG_16650"/>